<feature type="region of interest" description="Disordered" evidence="1">
    <location>
        <begin position="109"/>
        <end position="135"/>
    </location>
</feature>
<name>A0ABT8F6Q2_9BACT</name>
<evidence type="ECO:0000256" key="2">
    <source>
        <dbReference type="SAM" id="SignalP"/>
    </source>
</evidence>
<dbReference type="NCBIfam" id="TIGR03523">
    <property type="entry name" value="GldN"/>
    <property type="match status" value="1"/>
</dbReference>
<dbReference type="EMBL" id="JAUHJS010000005">
    <property type="protein sequence ID" value="MDN4166147.1"/>
    <property type="molecule type" value="Genomic_DNA"/>
</dbReference>
<accession>A0ABT8F6Q2</accession>
<sequence>MKKFGLLTVLLALAGLNVTIAQENASGYNPNSVYPVHDADIMFEKRIWRRMDLREKQNQAFFASNREITKVIMEAAKAGLIQPYVNDSLLTPMSKEKFLENLVVPGTEDAGTDEFGDTGGGWGDTGGGGGWGDSGGEDAAPAAPAGPAYFLPNQITVLEISEDMIFDKKRSRMYFDIQSVTLMLPPNDAGLVLPMATFKYKDLEKLFRSMPEEAIWFNRQNSRGHLNLADAFNLRLFAARIIKVANPGDEYIVDVYNKTPKQAILASDWLEQQLMEYEHELWEF</sequence>
<evidence type="ECO:0000313" key="3">
    <source>
        <dbReference type="EMBL" id="MDN4166147.1"/>
    </source>
</evidence>
<feature type="signal peptide" evidence="2">
    <location>
        <begin position="1"/>
        <end position="21"/>
    </location>
</feature>
<dbReference type="Pfam" id="PF19841">
    <property type="entry name" value="GldN"/>
    <property type="match status" value="1"/>
</dbReference>
<gene>
    <name evidence="3" type="primary">gldN</name>
    <name evidence="3" type="ORF">QWY31_11580</name>
</gene>
<evidence type="ECO:0000256" key="1">
    <source>
        <dbReference type="SAM" id="MobiDB-lite"/>
    </source>
</evidence>
<reference evidence="3" key="1">
    <citation type="submission" date="2023-06" db="EMBL/GenBank/DDBJ databases">
        <title>Cytophagales bacterium Strain LB-30, isolated from soil.</title>
        <authorList>
            <person name="Liu B."/>
        </authorList>
    </citation>
    <scope>NUCLEOTIDE SEQUENCE</scope>
    <source>
        <strain evidence="3">LB-30</strain>
    </source>
</reference>
<feature type="chain" id="PRO_5046194352" evidence="2">
    <location>
        <begin position="22"/>
        <end position="284"/>
    </location>
</feature>
<protein>
    <submittedName>
        <fullName evidence="3">Gliding motility protein GldN</fullName>
    </submittedName>
</protein>
<keyword evidence="4" id="KW-1185">Reference proteome</keyword>
<organism evidence="3 4">
    <name type="scientific">Shiella aurantiaca</name>
    <dbReference type="NCBI Taxonomy" id="3058365"/>
    <lineage>
        <taxon>Bacteria</taxon>
        <taxon>Pseudomonadati</taxon>
        <taxon>Bacteroidota</taxon>
        <taxon>Cytophagia</taxon>
        <taxon>Cytophagales</taxon>
        <taxon>Shiellaceae</taxon>
        <taxon>Shiella</taxon>
    </lineage>
</organism>
<comment type="caution">
    <text evidence="3">The sequence shown here is derived from an EMBL/GenBank/DDBJ whole genome shotgun (WGS) entry which is preliminary data.</text>
</comment>
<dbReference type="RefSeq" id="WP_320004681.1">
    <property type="nucleotide sequence ID" value="NZ_JAUHJS010000005.1"/>
</dbReference>
<dbReference type="InterPro" id="IPR019847">
    <property type="entry name" value="Gliding_motility_assoc_GldN"/>
</dbReference>
<evidence type="ECO:0000313" key="4">
    <source>
        <dbReference type="Proteomes" id="UP001168552"/>
    </source>
</evidence>
<proteinExistence type="predicted"/>
<feature type="compositionally biased region" description="Gly residues" evidence="1">
    <location>
        <begin position="117"/>
        <end position="134"/>
    </location>
</feature>
<dbReference type="Proteomes" id="UP001168552">
    <property type="component" value="Unassembled WGS sequence"/>
</dbReference>
<keyword evidence="2" id="KW-0732">Signal</keyword>